<reference evidence="2 3" key="1">
    <citation type="submission" date="2018-06" db="EMBL/GenBank/DDBJ databases">
        <title>Complete Genomes of Monosporascus.</title>
        <authorList>
            <person name="Robinson A.J."/>
            <person name="Natvig D.O."/>
        </authorList>
    </citation>
    <scope>NUCLEOTIDE SEQUENCE [LARGE SCALE GENOMIC DNA]</scope>
    <source>
        <strain evidence="2 3">CBS 110550</strain>
    </source>
</reference>
<feature type="compositionally biased region" description="Basic and acidic residues" evidence="1">
    <location>
        <begin position="355"/>
        <end position="375"/>
    </location>
</feature>
<evidence type="ECO:0000313" key="3">
    <source>
        <dbReference type="Proteomes" id="UP000293360"/>
    </source>
</evidence>
<accession>A0A4Q4SX47</accession>
<organism evidence="2 3">
    <name type="scientific">Monosporascus ibericus</name>
    <dbReference type="NCBI Taxonomy" id="155417"/>
    <lineage>
        <taxon>Eukaryota</taxon>
        <taxon>Fungi</taxon>
        <taxon>Dikarya</taxon>
        <taxon>Ascomycota</taxon>
        <taxon>Pezizomycotina</taxon>
        <taxon>Sordariomycetes</taxon>
        <taxon>Xylariomycetidae</taxon>
        <taxon>Xylariales</taxon>
        <taxon>Xylariales incertae sedis</taxon>
        <taxon>Monosporascus</taxon>
    </lineage>
</organism>
<feature type="compositionally biased region" description="Basic and acidic residues" evidence="1">
    <location>
        <begin position="50"/>
        <end position="60"/>
    </location>
</feature>
<feature type="compositionally biased region" description="Polar residues" evidence="1">
    <location>
        <begin position="8"/>
        <end position="17"/>
    </location>
</feature>
<evidence type="ECO:0000256" key="1">
    <source>
        <dbReference type="SAM" id="MobiDB-lite"/>
    </source>
</evidence>
<dbReference type="AlphaFoldDB" id="A0A4Q4SX47"/>
<dbReference type="EMBL" id="QJNU01000694">
    <property type="protein sequence ID" value="RYO89419.1"/>
    <property type="molecule type" value="Genomic_DNA"/>
</dbReference>
<comment type="caution">
    <text evidence="2">The sequence shown here is derived from an EMBL/GenBank/DDBJ whole genome shotgun (WGS) entry which is preliminary data.</text>
</comment>
<keyword evidence="3" id="KW-1185">Reference proteome</keyword>
<dbReference type="OrthoDB" id="10037289at2759"/>
<proteinExistence type="predicted"/>
<feature type="region of interest" description="Disordered" evidence="1">
    <location>
        <begin position="1"/>
        <end position="61"/>
    </location>
</feature>
<evidence type="ECO:0000313" key="2">
    <source>
        <dbReference type="EMBL" id="RYO89419.1"/>
    </source>
</evidence>
<dbReference type="Proteomes" id="UP000293360">
    <property type="component" value="Unassembled WGS sequence"/>
</dbReference>
<feature type="region of interest" description="Disordered" evidence="1">
    <location>
        <begin position="355"/>
        <end position="381"/>
    </location>
</feature>
<gene>
    <name evidence="2" type="ORF">DL764_008587</name>
</gene>
<protein>
    <submittedName>
        <fullName evidence="2">Uncharacterized protein</fullName>
    </submittedName>
</protein>
<sequence>MPQKRQLADSNANTQPGQARGRKQSKKTVEPPEDNASATTSGSGGGQEGNHGDGDLENRPPYEYYCLTRPFFDFENENENKDKDEDEQLDEDEIDDRYNELVTSKDSVATKPAADHPGHKWISMWQAWKKYCYLKRHALYTNPDMFGMYIYNDFHGYGMQELVQNTLLAFDKEFSKKTRDDARLNEMWSITSSLVHWLLRDELGPWMMMDNGELLSETISMIGFAFLAMLNELDLAKLLKADSRIKDLGLVMAGYLEWSQVSNEYADGESDVDLAETIVAYAKKAGIELDNTGVYGIKEKLSSIEEEKGEIETLSGKAKADRWAWKKKFNAFKRDHSITVGEKYNILKMSRKERASHAFDQEDPLKDVSDKDLREGNIMPV</sequence>
<name>A0A4Q4SX47_9PEZI</name>